<dbReference type="SUPFAM" id="SSF55785">
    <property type="entry name" value="PYP-like sensor domain (PAS domain)"/>
    <property type="match status" value="2"/>
</dbReference>
<evidence type="ECO:0000259" key="1">
    <source>
        <dbReference type="PROSITE" id="PS50112"/>
    </source>
</evidence>
<dbReference type="InterPro" id="IPR000700">
    <property type="entry name" value="PAS-assoc_C"/>
</dbReference>
<dbReference type="InterPro" id="IPR035965">
    <property type="entry name" value="PAS-like_dom_sf"/>
</dbReference>
<dbReference type="SMART" id="SM00091">
    <property type="entry name" value="PAS"/>
    <property type="match status" value="2"/>
</dbReference>
<organism evidence="3 4">
    <name type="scientific">Svornostia abyssi</name>
    <dbReference type="NCBI Taxonomy" id="2898438"/>
    <lineage>
        <taxon>Bacteria</taxon>
        <taxon>Bacillati</taxon>
        <taxon>Actinomycetota</taxon>
        <taxon>Thermoleophilia</taxon>
        <taxon>Solirubrobacterales</taxon>
        <taxon>Baekduiaceae</taxon>
        <taxon>Svornostia</taxon>
    </lineage>
</organism>
<feature type="domain" description="PAS" evidence="1">
    <location>
        <begin position="125"/>
        <end position="169"/>
    </location>
</feature>
<keyword evidence="4" id="KW-1185">Reference proteome</keyword>
<dbReference type="CDD" id="cd00130">
    <property type="entry name" value="PAS"/>
    <property type="match status" value="2"/>
</dbReference>
<dbReference type="InterPro" id="IPR052155">
    <property type="entry name" value="Biofilm_reg_signaling"/>
</dbReference>
<dbReference type="RefSeq" id="WP_353865967.1">
    <property type="nucleotide sequence ID" value="NZ_CP088295.1"/>
</dbReference>
<feature type="domain" description="PAC" evidence="2">
    <location>
        <begin position="198"/>
        <end position="249"/>
    </location>
</feature>
<dbReference type="Pfam" id="PF08448">
    <property type="entry name" value="PAS_4"/>
    <property type="match status" value="1"/>
</dbReference>
<dbReference type="EMBL" id="CP088295">
    <property type="protein sequence ID" value="UUY05520.1"/>
    <property type="molecule type" value="Genomic_DNA"/>
</dbReference>
<dbReference type="InterPro" id="IPR001610">
    <property type="entry name" value="PAC"/>
</dbReference>
<dbReference type="NCBIfam" id="TIGR00229">
    <property type="entry name" value="sensory_box"/>
    <property type="match status" value="2"/>
</dbReference>
<dbReference type="Proteomes" id="UP001058860">
    <property type="component" value="Chromosome"/>
</dbReference>
<dbReference type="SMART" id="SM00086">
    <property type="entry name" value="PAC"/>
    <property type="match status" value="2"/>
</dbReference>
<dbReference type="InterPro" id="IPR000014">
    <property type="entry name" value="PAS"/>
</dbReference>
<dbReference type="InterPro" id="IPR013655">
    <property type="entry name" value="PAS_fold_3"/>
</dbReference>
<feature type="domain" description="PAS" evidence="1">
    <location>
        <begin position="5"/>
        <end position="61"/>
    </location>
</feature>
<dbReference type="Pfam" id="PF08447">
    <property type="entry name" value="PAS_3"/>
    <property type="match status" value="1"/>
</dbReference>
<dbReference type="InterPro" id="IPR013656">
    <property type="entry name" value="PAS_4"/>
</dbReference>
<name>A0ABY5PLT7_9ACTN</name>
<proteinExistence type="predicted"/>
<gene>
    <name evidence="3" type="ORF">LRS13_08380</name>
</gene>
<accession>A0ABY5PLT7</accession>
<dbReference type="Gene3D" id="3.30.450.20">
    <property type="entry name" value="PAS domain"/>
    <property type="match status" value="3"/>
</dbReference>
<dbReference type="PROSITE" id="PS50112">
    <property type="entry name" value="PAS"/>
    <property type="match status" value="2"/>
</dbReference>
<dbReference type="PANTHER" id="PTHR44757:SF2">
    <property type="entry name" value="BIOFILM ARCHITECTURE MAINTENANCE PROTEIN MBAA"/>
    <property type="match status" value="1"/>
</dbReference>
<dbReference type="PANTHER" id="PTHR44757">
    <property type="entry name" value="DIGUANYLATE CYCLASE DGCP"/>
    <property type="match status" value="1"/>
</dbReference>
<evidence type="ECO:0000313" key="4">
    <source>
        <dbReference type="Proteomes" id="UP001058860"/>
    </source>
</evidence>
<reference evidence="4" key="1">
    <citation type="submission" date="2021-11" db="EMBL/GenBank/DDBJ databases">
        <title>Cultivation dependent microbiological survey of springs from the worlds oldest radium mine currently devoted to the extraction of radon-saturated water.</title>
        <authorList>
            <person name="Kapinusova G."/>
            <person name="Smrhova T."/>
            <person name="Strejcek M."/>
            <person name="Suman J."/>
            <person name="Jani K."/>
            <person name="Pajer P."/>
            <person name="Uhlik O."/>
        </authorList>
    </citation>
    <scope>NUCLEOTIDE SEQUENCE [LARGE SCALE GENOMIC DNA]</scope>
    <source>
        <strain evidence="4">J379</strain>
    </source>
</reference>
<evidence type="ECO:0000259" key="2">
    <source>
        <dbReference type="PROSITE" id="PS50113"/>
    </source>
</evidence>
<sequence>MADESIDEIRRFWEQAGELYCVLDADGRFLRVNPAWTRVLGWTAEELGGMRAADLLHGGDRCATESAEMTPDGQRVIRDVENRYRHRDGSIRWLRWNGYERDGRWYGTAKDITASRTMDLALRISERRARAMLEAMNDGLVVIDGDGRIVEVNGVFSRLVGWSVREIVGLTPPYPWWPPGAEQQMAGKLRDYLAGHGGADELEVMRRDGRHVPVLVHIARLPEQRGKDALLVVVRDISEVVTLRDRLARAHQVARLAAWEWFPAEDRVTVYGDGTRPDMPPVYQLTGEESLATVAPEHRETLARARQETALGERDAFSMDVLMQGENGYRAWVEVRGETIRTPEGVAIGAHGTAQQIAGPRVSAHGRAD</sequence>
<evidence type="ECO:0000313" key="3">
    <source>
        <dbReference type="EMBL" id="UUY05520.1"/>
    </source>
</evidence>
<protein>
    <submittedName>
        <fullName evidence="3">PAS domain S-box protein</fullName>
    </submittedName>
</protein>
<dbReference type="PROSITE" id="PS50113">
    <property type="entry name" value="PAC"/>
    <property type="match status" value="1"/>
</dbReference>